<keyword evidence="2" id="KW-1185">Reference proteome</keyword>
<organism evidence="1 2">
    <name type="scientific">Bosea eneae</name>
    <dbReference type="NCBI Taxonomy" id="151454"/>
    <lineage>
        <taxon>Bacteria</taxon>
        <taxon>Pseudomonadati</taxon>
        <taxon>Pseudomonadota</taxon>
        <taxon>Alphaproteobacteria</taxon>
        <taxon>Hyphomicrobiales</taxon>
        <taxon>Boseaceae</taxon>
        <taxon>Bosea</taxon>
    </lineage>
</organism>
<gene>
    <name evidence="1" type="ORF">ACFPOB_30250</name>
</gene>
<comment type="caution">
    <text evidence="1">The sequence shown here is derived from an EMBL/GenBank/DDBJ whole genome shotgun (WGS) entry which is preliminary data.</text>
</comment>
<accession>A0ABW0J094</accession>
<evidence type="ECO:0000313" key="1">
    <source>
        <dbReference type="EMBL" id="MFC5423809.1"/>
    </source>
</evidence>
<protein>
    <submittedName>
        <fullName evidence="1">Uncharacterized protein</fullName>
    </submittedName>
</protein>
<proteinExistence type="predicted"/>
<evidence type="ECO:0000313" key="2">
    <source>
        <dbReference type="Proteomes" id="UP001596053"/>
    </source>
</evidence>
<reference evidence="2" key="1">
    <citation type="journal article" date="2019" name="Int. J. Syst. Evol. Microbiol.">
        <title>The Global Catalogue of Microorganisms (GCM) 10K type strain sequencing project: providing services to taxonomists for standard genome sequencing and annotation.</title>
        <authorList>
            <consortium name="The Broad Institute Genomics Platform"/>
            <consortium name="The Broad Institute Genome Sequencing Center for Infectious Disease"/>
            <person name="Wu L."/>
            <person name="Ma J."/>
        </authorList>
    </citation>
    <scope>NUCLEOTIDE SEQUENCE [LARGE SCALE GENOMIC DNA]</scope>
    <source>
        <strain evidence="2">NCAIM B.01391</strain>
    </source>
</reference>
<dbReference type="EMBL" id="JBHSLW010000125">
    <property type="protein sequence ID" value="MFC5423809.1"/>
    <property type="molecule type" value="Genomic_DNA"/>
</dbReference>
<name>A0ABW0J094_9HYPH</name>
<dbReference type="Proteomes" id="UP001596053">
    <property type="component" value="Unassembled WGS sequence"/>
</dbReference>
<sequence>MAHHPDSHELYDWPEYGPKNPAISNLVWRLAHDRGMRVVEIELIIERALRDELAKGQGDVTADARDQNSPR</sequence>
<dbReference type="RefSeq" id="WP_306223818.1">
    <property type="nucleotide sequence ID" value="NZ_JBHSLW010000125.1"/>
</dbReference>